<keyword evidence="2" id="KW-1185">Reference proteome</keyword>
<dbReference type="Gene3D" id="3.30.70.100">
    <property type="match status" value="1"/>
</dbReference>
<reference evidence="1" key="1">
    <citation type="submission" date="2020-05" db="EMBL/GenBank/DDBJ databases">
        <title>Mycena genomes resolve the evolution of fungal bioluminescence.</title>
        <authorList>
            <person name="Tsai I.J."/>
        </authorList>
    </citation>
    <scope>NUCLEOTIDE SEQUENCE</scope>
    <source>
        <strain evidence="1">160909Yilan</strain>
    </source>
</reference>
<comment type="caution">
    <text evidence="1">The sequence shown here is derived from an EMBL/GenBank/DDBJ whole genome shotgun (WGS) entry which is preliminary data.</text>
</comment>
<evidence type="ECO:0000313" key="1">
    <source>
        <dbReference type="EMBL" id="KAF7350906.1"/>
    </source>
</evidence>
<gene>
    <name evidence="1" type="ORF">MSAN_01652700</name>
</gene>
<dbReference type="Proteomes" id="UP000623467">
    <property type="component" value="Unassembled WGS sequence"/>
</dbReference>
<name>A0A8H7CWT5_9AGAR</name>
<dbReference type="InterPro" id="IPR011008">
    <property type="entry name" value="Dimeric_a/b-barrel"/>
</dbReference>
<dbReference type="SUPFAM" id="SSF54909">
    <property type="entry name" value="Dimeric alpha+beta barrel"/>
    <property type="match status" value="1"/>
</dbReference>
<evidence type="ECO:0000313" key="2">
    <source>
        <dbReference type="Proteomes" id="UP000623467"/>
    </source>
</evidence>
<protein>
    <submittedName>
        <fullName evidence="1">Uncharacterized protein</fullName>
    </submittedName>
</protein>
<organism evidence="1 2">
    <name type="scientific">Mycena sanguinolenta</name>
    <dbReference type="NCBI Taxonomy" id="230812"/>
    <lineage>
        <taxon>Eukaryota</taxon>
        <taxon>Fungi</taxon>
        <taxon>Dikarya</taxon>
        <taxon>Basidiomycota</taxon>
        <taxon>Agaricomycotina</taxon>
        <taxon>Agaricomycetes</taxon>
        <taxon>Agaricomycetidae</taxon>
        <taxon>Agaricales</taxon>
        <taxon>Marasmiineae</taxon>
        <taxon>Mycenaceae</taxon>
        <taxon>Mycena</taxon>
    </lineage>
</organism>
<accession>A0A8H7CWT5</accession>
<dbReference type="OrthoDB" id="2851338at2759"/>
<sequence length="215" mass="24470">MTEHLLVILAYSNPGEHLRVNWKHAAESLGQFTGSVNSIVYRTADNSEPCVHGVFCVFDSQTKPPECSEIERLLRPSVGQQLDTRIYEAFPSGTPILVPNLPGKHYMVLNGMTPNDAAEQTFNAWYTEEHIPMLSVVPGWRSSVRFRLVTASKNPPRYLALHEWASCDAFQTAQFKAATNTPWRTRVVVEQVIQRERHLLEYQGTVEELKRMDDD</sequence>
<dbReference type="EMBL" id="JACAZH010000014">
    <property type="protein sequence ID" value="KAF7350906.1"/>
    <property type="molecule type" value="Genomic_DNA"/>
</dbReference>
<proteinExistence type="predicted"/>
<dbReference type="AlphaFoldDB" id="A0A8H7CWT5"/>